<evidence type="ECO:0000259" key="8">
    <source>
        <dbReference type="Pfam" id="PF01757"/>
    </source>
</evidence>
<feature type="transmembrane region" description="Helical" evidence="7">
    <location>
        <begin position="160"/>
        <end position="182"/>
    </location>
</feature>
<dbReference type="EMBL" id="CP032094">
    <property type="protein sequence ID" value="AXY02509.1"/>
    <property type="molecule type" value="Genomic_DNA"/>
</dbReference>
<organism evidence="9 10">
    <name type="scientific">Vibrio alfacsensis</name>
    <dbReference type="NCBI Taxonomy" id="1074311"/>
    <lineage>
        <taxon>Bacteria</taxon>
        <taxon>Pseudomonadati</taxon>
        <taxon>Pseudomonadota</taxon>
        <taxon>Gammaproteobacteria</taxon>
        <taxon>Vibrionales</taxon>
        <taxon>Vibrionaceae</taxon>
        <taxon>Vibrio</taxon>
    </lineage>
</organism>
<evidence type="ECO:0000256" key="2">
    <source>
        <dbReference type="ARBA" id="ARBA00007400"/>
    </source>
</evidence>
<dbReference type="PANTHER" id="PTHR40074">
    <property type="entry name" value="O-ACETYLTRANSFERASE WECH"/>
    <property type="match status" value="1"/>
</dbReference>
<feature type="transmembrane region" description="Helical" evidence="7">
    <location>
        <begin position="134"/>
        <end position="153"/>
    </location>
</feature>
<keyword evidence="5 7" id="KW-1133">Transmembrane helix</keyword>
<keyword evidence="4 7" id="KW-0812">Transmembrane</keyword>
<dbReference type="PANTHER" id="PTHR40074:SF2">
    <property type="entry name" value="O-ACETYLTRANSFERASE WECH"/>
    <property type="match status" value="1"/>
</dbReference>
<feature type="transmembrane region" description="Helical" evidence="7">
    <location>
        <begin position="282"/>
        <end position="301"/>
    </location>
</feature>
<feature type="transmembrane region" description="Helical" evidence="7">
    <location>
        <begin position="313"/>
        <end position="330"/>
    </location>
</feature>
<comment type="subcellular location">
    <subcellularLocation>
        <location evidence="1">Cell membrane</location>
        <topology evidence="1">Multi-pass membrane protein</topology>
    </subcellularLocation>
</comment>
<evidence type="ECO:0000256" key="3">
    <source>
        <dbReference type="ARBA" id="ARBA00022475"/>
    </source>
</evidence>
<evidence type="ECO:0000256" key="4">
    <source>
        <dbReference type="ARBA" id="ARBA00022692"/>
    </source>
</evidence>
<keyword evidence="6 7" id="KW-0472">Membrane</keyword>
<evidence type="ECO:0000256" key="7">
    <source>
        <dbReference type="SAM" id="Phobius"/>
    </source>
</evidence>
<proteinExistence type="inferred from homology"/>
<feature type="domain" description="Acyltransferase 3" evidence="8">
    <location>
        <begin position="8"/>
        <end position="326"/>
    </location>
</feature>
<feature type="transmembrane region" description="Helical" evidence="7">
    <location>
        <begin position="250"/>
        <end position="270"/>
    </location>
</feature>
<feature type="transmembrane region" description="Helical" evidence="7">
    <location>
        <begin position="84"/>
        <end position="101"/>
    </location>
</feature>
<feature type="transmembrane region" description="Helical" evidence="7">
    <location>
        <begin position="188"/>
        <end position="207"/>
    </location>
</feature>
<keyword evidence="3" id="KW-1003">Cell membrane</keyword>
<dbReference type="Pfam" id="PF01757">
    <property type="entry name" value="Acyl_transf_3"/>
    <property type="match status" value="1"/>
</dbReference>
<evidence type="ECO:0000256" key="5">
    <source>
        <dbReference type="ARBA" id="ARBA00022989"/>
    </source>
</evidence>
<dbReference type="InterPro" id="IPR002656">
    <property type="entry name" value="Acyl_transf_3_dom"/>
</dbReference>
<sequence length="348" mass="39654">MATTNKIASLEFSRIIAMIAIVGLHCQMALTYWQWDGVPWLGYMLNQLARFAVPLFFLISGYLIQPKLSDNPIETLKNYAQPLLKIWLVWSAICLLVPFRWQAVAESGYLVERQAYWDYLMLNPFNSLLEGGLVHLWFIPALVIAVAIIAFLVHIGMAQLLLPTAVLLYLYGVFAGSYITITELPTPFFTRNGPFFSTLLVVLGYLVRAHQWQWSRNNTIRVILAGMALHFGEAYYLINYDIAFNSHDFLFGTVIWALGVFMWLLAHPNFGNMPWVFKWSPSILGIYVSHLLVIIMMMNVAGMLGLNQLAKDAFIYPATIIVTLLLVKGIEATPLKSFYFASYYFSNY</sequence>
<evidence type="ECO:0000313" key="10">
    <source>
        <dbReference type="Proteomes" id="UP000262832"/>
    </source>
</evidence>
<accession>A0ABN5PH42</accession>
<protein>
    <submittedName>
        <fullName evidence="9">Fucose 4-O-acetylase</fullName>
    </submittedName>
</protein>
<reference evidence="9 10" key="1">
    <citation type="submission" date="2018-08" db="EMBL/GenBank/DDBJ databases">
        <title>Genomic taxonomy of the Vibrionaceae family.</title>
        <authorList>
            <person name="Gomez-Gil B."/>
            <person name="Tanaka M."/>
            <person name="Sawabe T."/>
            <person name="Enciso-Ibarra K."/>
        </authorList>
    </citation>
    <scope>NUCLEOTIDE SEQUENCE [LARGE SCALE GENOMIC DNA]</scope>
    <source>
        <strain evidence="9 10">CAIM 1831</strain>
    </source>
</reference>
<feature type="transmembrane region" description="Helical" evidence="7">
    <location>
        <begin position="12"/>
        <end position="35"/>
    </location>
</feature>
<name>A0ABN5PH42_9VIBR</name>
<comment type="similarity">
    <text evidence="2">Belongs to the acyltransferase 3 family.</text>
</comment>
<dbReference type="RefSeq" id="WP_128812422.1">
    <property type="nucleotide sequence ID" value="NZ_CP032094.1"/>
</dbReference>
<feature type="transmembrane region" description="Helical" evidence="7">
    <location>
        <begin position="219"/>
        <end position="238"/>
    </location>
</feature>
<feature type="transmembrane region" description="Helical" evidence="7">
    <location>
        <begin position="47"/>
        <end position="64"/>
    </location>
</feature>
<dbReference type="Proteomes" id="UP000262832">
    <property type="component" value="Chromosome II"/>
</dbReference>
<keyword evidence="10" id="KW-1185">Reference proteome</keyword>
<evidence type="ECO:0000256" key="1">
    <source>
        <dbReference type="ARBA" id="ARBA00004651"/>
    </source>
</evidence>
<gene>
    <name evidence="9" type="ORF">D1115_15720</name>
</gene>
<evidence type="ECO:0000256" key="6">
    <source>
        <dbReference type="ARBA" id="ARBA00023136"/>
    </source>
</evidence>
<evidence type="ECO:0000313" key="9">
    <source>
        <dbReference type="EMBL" id="AXY02509.1"/>
    </source>
</evidence>